<dbReference type="FunFam" id="1.50.10.20:FF:000006">
    <property type="entry name" value="Mannan endo-1,6-alpha-mannosidase"/>
    <property type="match status" value="1"/>
</dbReference>
<dbReference type="GO" id="GO:0009272">
    <property type="term" value="P:fungal-type cell wall biogenesis"/>
    <property type="evidence" value="ECO:0007669"/>
    <property type="project" value="TreeGrafter"/>
</dbReference>
<dbReference type="EC" id="3.2.1.101" evidence="4"/>
<evidence type="ECO:0000313" key="12">
    <source>
        <dbReference type="Proteomes" id="UP000033140"/>
    </source>
</evidence>
<keyword evidence="8" id="KW-0325">Glycoprotein</keyword>
<dbReference type="GO" id="GO:0008496">
    <property type="term" value="F:mannan endo-1,6-alpha-mannosidase activity"/>
    <property type="evidence" value="ECO:0007669"/>
    <property type="project" value="UniProtKB-EC"/>
</dbReference>
<keyword evidence="7" id="KW-0472">Membrane</keyword>
<comment type="catalytic activity">
    <reaction evidence="1">
        <text>Random hydrolysis of (1-&gt;6)-alpha-D-mannosidic linkages in unbranched (1-&gt;6)-mannans.</text>
        <dbReference type="EC" id="3.2.1.101"/>
    </reaction>
</comment>
<evidence type="ECO:0000256" key="7">
    <source>
        <dbReference type="ARBA" id="ARBA00023136"/>
    </source>
</evidence>
<name>A0A0E9ND41_SAICN</name>
<evidence type="ECO:0000256" key="9">
    <source>
        <dbReference type="ARBA" id="ARBA00023295"/>
    </source>
</evidence>
<protein>
    <recommendedName>
        <fullName evidence="4">mannan endo-1,6-alpha-mannosidase</fullName>
        <ecNumber evidence="4">3.2.1.101</ecNumber>
    </recommendedName>
</protein>
<evidence type="ECO:0000256" key="6">
    <source>
        <dbReference type="ARBA" id="ARBA00022801"/>
    </source>
</evidence>
<evidence type="ECO:0000256" key="1">
    <source>
        <dbReference type="ARBA" id="ARBA00001452"/>
    </source>
</evidence>
<reference evidence="11 12" key="3">
    <citation type="journal article" date="2015" name="Genome Announc.">
        <title>Draft Genome Sequence of the Archiascomycetous Yeast Saitoella complicata.</title>
        <authorList>
            <person name="Yamauchi K."/>
            <person name="Kondo S."/>
            <person name="Hamamoto M."/>
            <person name="Takahashi Y."/>
            <person name="Ogura Y."/>
            <person name="Hayashi T."/>
            <person name="Nishida H."/>
        </authorList>
    </citation>
    <scope>NUCLEOTIDE SEQUENCE [LARGE SCALE GENOMIC DNA]</scope>
    <source>
        <strain evidence="11 12">NRRL Y-17804</strain>
    </source>
</reference>
<dbReference type="EMBL" id="BACD03000011">
    <property type="protein sequence ID" value="GAO47772.1"/>
    <property type="molecule type" value="Genomic_DNA"/>
</dbReference>
<keyword evidence="12" id="KW-1185">Reference proteome</keyword>
<dbReference type="SUPFAM" id="SSF48208">
    <property type="entry name" value="Six-hairpin glycosidases"/>
    <property type="match status" value="1"/>
</dbReference>
<organism evidence="11 12">
    <name type="scientific">Saitoella complicata (strain BCRC 22490 / CBS 7301 / JCM 7358 / NBRC 10748 / NRRL Y-17804)</name>
    <dbReference type="NCBI Taxonomy" id="698492"/>
    <lineage>
        <taxon>Eukaryota</taxon>
        <taxon>Fungi</taxon>
        <taxon>Dikarya</taxon>
        <taxon>Ascomycota</taxon>
        <taxon>Taphrinomycotina</taxon>
        <taxon>Taphrinomycotina incertae sedis</taxon>
        <taxon>Saitoella</taxon>
    </lineage>
</organism>
<keyword evidence="5" id="KW-0732">Signal</keyword>
<dbReference type="Proteomes" id="UP000033140">
    <property type="component" value="Unassembled WGS sequence"/>
</dbReference>
<comment type="subcellular location">
    <subcellularLocation>
        <location evidence="2">Endomembrane system</location>
    </subcellularLocation>
</comment>
<evidence type="ECO:0000256" key="3">
    <source>
        <dbReference type="ARBA" id="ARBA00009699"/>
    </source>
</evidence>
<comment type="caution">
    <text evidence="11">The sequence shown here is derived from an EMBL/GenBank/DDBJ whole genome shotgun (WGS) entry which is preliminary data.</text>
</comment>
<dbReference type="InterPro" id="IPR008928">
    <property type="entry name" value="6-hairpin_glycosidase_sf"/>
</dbReference>
<dbReference type="PANTHER" id="PTHR12145">
    <property type="entry name" value="MANNAN ENDO-1,6-ALPHA-MANNOSIDASE DCW1"/>
    <property type="match status" value="1"/>
</dbReference>
<evidence type="ECO:0000256" key="4">
    <source>
        <dbReference type="ARBA" id="ARBA00012350"/>
    </source>
</evidence>
<accession>A0A0E9ND41</accession>
<reference evidence="11 12" key="1">
    <citation type="journal article" date="2011" name="J. Gen. Appl. Microbiol.">
        <title>Draft genome sequencing of the enigmatic yeast Saitoella complicata.</title>
        <authorList>
            <person name="Nishida H."/>
            <person name="Hamamoto M."/>
            <person name="Sugiyama J."/>
        </authorList>
    </citation>
    <scope>NUCLEOTIDE SEQUENCE [LARGE SCALE GENOMIC DNA]</scope>
    <source>
        <strain evidence="11 12">NRRL Y-17804</strain>
    </source>
</reference>
<evidence type="ECO:0000313" key="11">
    <source>
        <dbReference type="EMBL" id="GAO47772.1"/>
    </source>
</evidence>
<evidence type="ECO:0000256" key="5">
    <source>
        <dbReference type="ARBA" id="ARBA00022729"/>
    </source>
</evidence>
<keyword evidence="9" id="KW-0326">Glycosidase</keyword>
<dbReference type="Gene3D" id="1.50.10.20">
    <property type="match status" value="1"/>
</dbReference>
<sequence>MQICRRFPLKQKHSFKKANNHQNRTPRPTVQGLYIQEEATGFTSFFTSFLFQRRLQRRRRSTPLASRLHTTRPVINRQEEFISMLSTLVTSLLAAASVLTRVNAVTIDASSQSSLTNGSYQTVKGIMNYYHGDEIGETPGLFPAPAYWWESGAAWNTLIEYYAYTGDDTWNNQTMKSLLFQVGPDDDYMPLNQTTSEGNDDHGFWGIAAMSAAENNFPNPASDEPQWLALAQAVFNRMASRWDDENCNGGLRWQIFQFNNGYKYKNSISNGVFFNLAARLARYTGNQTYADWAQKTWDWTVDIGLINKTANWAIYDGANVPNCSTDTFDTIQWTYNNGMYLGGAAFMYNYTNGNSTWKSYTQSLLDSAELFFFVNSTVLYEPACEPSQTCDYDQTSFKGYLSQQLNYAAKVAPFTANQVHTLLASSAEAAGLSCSGGTDGITCGNRWYEYTWDGDYGLGEQISAADVVLASLSRFAPQYPLTANNGGTSAGDPSAGTSDDSSTSAATSTTASTKDKALGGLLTVVLSLGVLAGGGWLAI</sequence>
<dbReference type="STRING" id="698492.A0A0E9ND41"/>
<dbReference type="GO" id="GO:0012505">
    <property type="term" value="C:endomembrane system"/>
    <property type="evidence" value="ECO:0007669"/>
    <property type="project" value="UniProtKB-SubCell"/>
</dbReference>
<comment type="similarity">
    <text evidence="3">Belongs to the glycosyl hydrolase 76 family.</text>
</comment>
<reference evidence="11 12" key="2">
    <citation type="journal article" date="2014" name="J. Gen. Appl. Microbiol.">
        <title>The early diverging ascomycetous budding yeast Saitoella complicata has three histone deacetylases belonging to the Clr6, Hos2, and Rpd3 lineages.</title>
        <authorList>
            <person name="Nishida H."/>
            <person name="Matsumoto T."/>
            <person name="Kondo S."/>
            <person name="Hamamoto M."/>
            <person name="Yoshikawa H."/>
        </authorList>
    </citation>
    <scope>NUCLEOTIDE SEQUENCE [LARGE SCALE GENOMIC DNA]</scope>
    <source>
        <strain evidence="11 12">NRRL Y-17804</strain>
    </source>
</reference>
<evidence type="ECO:0000256" key="8">
    <source>
        <dbReference type="ARBA" id="ARBA00023180"/>
    </source>
</evidence>
<keyword evidence="6" id="KW-0378">Hydrolase</keyword>
<feature type="region of interest" description="Disordered" evidence="10">
    <location>
        <begin position="483"/>
        <end position="509"/>
    </location>
</feature>
<feature type="compositionally biased region" description="Low complexity" evidence="10">
    <location>
        <begin position="490"/>
        <end position="509"/>
    </location>
</feature>
<dbReference type="InterPro" id="IPR005198">
    <property type="entry name" value="Glyco_hydro_76"/>
</dbReference>
<evidence type="ECO:0000256" key="2">
    <source>
        <dbReference type="ARBA" id="ARBA00004308"/>
    </source>
</evidence>
<dbReference type="OMA" id="CERNGLC"/>
<gene>
    <name evidence="11" type="ORF">G7K_1970-t1</name>
</gene>
<dbReference type="PANTHER" id="PTHR12145:SF36">
    <property type="entry name" value="MANNAN ENDO-1,6-ALPHA-MANNOSIDASE DCW1"/>
    <property type="match status" value="1"/>
</dbReference>
<dbReference type="Pfam" id="PF03663">
    <property type="entry name" value="Glyco_hydro_76"/>
    <property type="match status" value="1"/>
</dbReference>
<dbReference type="InterPro" id="IPR014480">
    <property type="entry name" value="Mannan-1_6-alpha_mannosidase"/>
</dbReference>
<evidence type="ECO:0000256" key="10">
    <source>
        <dbReference type="SAM" id="MobiDB-lite"/>
    </source>
</evidence>
<dbReference type="AlphaFoldDB" id="A0A0E9ND41"/>
<proteinExistence type="inferred from homology"/>
<dbReference type="GO" id="GO:0016052">
    <property type="term" value="P:carbohydrate catabolic process"/>
    <property type="evidence" value="ECO:0007669"/>
    <property type="project" value="InterPro"/>
</dbReference>